<dbReference type="Proteomes" id="UP001067231">
    <property type="component" value="Unassembled WGS sequence"/>
</dbReference>
<gene>
    <name evidence="1" type="ORF">OJ253_3656</name>
</gene>
<dbReference type="AlphaFoldDB" id="A0A9D5DFN3"/>
<proteinExistence type="predicted"/>
<protein>
    <submittedName>
        <fullName evidence="1">Uncharacterized protein</fullName>
    </submittedName>
</protein>
<dbReference type="OrthoDB" id="338777at2759"/>
<name>A0A9D5DFN3_9CRYT</name>
<comment type="caution">
    <text evidence="1">The sequence shown here is derived from an EMBL/GenBank/DDBJ whole genome shotgun (WGS) entry which is preliminary data.</text>
</comment>
<accession>A0A9D5DFN3</accession>
<reference evidence="1" key="1">
    <citation type="submission" date="2022-10" db="EMBL/GenBank/DDBJ databases">
        <title>Adaptive evolution leads to modifications in subtelomeric GC content in a zoonotic Cryptosporidium species.</title>
        <authorList>
            <person name="Li J."/>
            <person name="Feng Y."/>
            <person name="Xiao L."/>
        </authorList>
    </citation>
    <scope>NUCLEOTIDE SEQUENCE</scope>
    <source>
        <strain evidence="1">33844</strain>
    </source>
</reference>
<dbReference type="EMBL" id="JAPCXC010000141">
    <property type="protein sequence ID" value="KAJ1604476.1"/>
    <property type="molecule type" value="Genomic_DNA"/>
</dbReference>
<evidence type="ECO:0000313" key="1">
    <source>
        <dbReference type="EMBL" id="KAJ1604476.1"/>
    </source>
</evidence>
<organism evidence="1">
    <name type="scientific">Cryptosporidium canis</name>
    <dbReference type="NCBI Taxonomy" id="195482"/>
    <lineage>
        <taxon>Eukaryota</taxon>
        <taxon>Sar</taxon>
        <taxon>Alveolata</taxon>
        <taxon>Apicomplexa</taxon>
        <taxon>Conoidasida</taxon>
        <taxon>Coccidia</taxon>
        <taxon>Eucoccidiorida</taxon>
        <taxon>Eimeriorina</taxon>
        <taxon>Cryptosporidiidae</taxon>
        <taxon>Cryptosporidium</taxon>
    </lineage>
</organism>
<sequence>MRHFFSINRIFPNICIDTKFCLNHVFDLIEDQHTHHRILNAIYILSIDIGDDTNLDSVVAINDFIKLISQLLELEKMEDEQEFDSNLTITTFLDVFFLLKYPINCHLIKLIDSNIGDLKLSNFWVLRQLTNELYQCSRESNRIYEMDLYENRRIENFLLQDSEIIPRDTSNDKPDNFLEGSMASKVFEYKRSIKVGIPSFLDFESDFNENKRINFFYMNDDVDTAYKNAVFSFSLRNERLDSLFITLKRYQNKYQYNPISILIYRLLIYRYSDFGESIVNPLIQFLENSKSETLVNSLFECSLFIQDEELHEIFDFYNILERSDDFQDVVLMFNGLIRNHMKNFPSLNKFLPWIRTKKNDQIFKFGGRHTRMNFLNTFEMIKFYLNYLKTELLVISSKLKTLVLLLKENVDHNNLELALNNVKKLIFKTPIFDRSNILSVLCELFSIKLNENLYLDMGVINKLSVNVLIKFSSSLKLKEQTSDYNLEQTTGEALQFTMSGISNALSLKNLEFSLKDDWFLQFFRDIRLYSLRLLINSQCYDFYKELLLVLKALTKSQQLTLWWYLNVHDAPFIYEFVSKLFKERRRVGAIQCYIRCMEIELACRSFNTEYTTA</sequence>